<evidence type="ECO:0000256" key="7">
    <source>
        <dbReference type="ARBA" id="ARBA00022777"/>
    </source>
</evidence>
<dbReference type="InterPro" id="IPR036890">
    <property type="entry name" value="HATPase_C_sf"/>
</dbReference>
<keyword evidence="10" id="KW-0175">Coiled coil</keyword>
<dbReference type="RefSeq" id="WP_126841260.1">
    <property type="nucleotide sequence ID" value="NZ_PIQH01000003.1"/>
</dbReference>
<evidence type="ECO:0000313" key="13">
    <source>
        <dbReference type="EMBL" id="RUO80728.1"/>
    </source>
</evidence>
<dbReference type="AlphaFoldDB" id="A0A432ZSB9"/>
<sequence>MQSLYSKTRQNRWVYSAVLALAIIGLVLTLWQSEPVRTARYISNLEQACAKTNNNIFQLYPVGAQPEAVPVDFETLQAEMSQTIAKLPGVEGGFWHPQTSFFGYAYPTYVGTDIRIELPESNQALVSRAATEASNSNNVVSASKQGNEENLVVVACPIKTHQQLAGWMMVHVKLVPPGMILSLSVLFAAIALVSIWLIVSHTRYNRRWHRERDDIVESIEDEATLVPLTTEIQELQPVLILLQRARMRAKQLEQQLQRESELQDDEKRLVEIGRLAASLANEAHAPLLQLQRKSQQLLTVVARTHKPRVEQLQLFGDRVERTLDGLLLLTERREYTRGDVDLMPWLTSIARSHHDSAQRYGVAVTAMCGDDVTFQADGLQLRYAIDMLVWNAMDFAPKDTEVLVRGYAKDGSIVIEVSDDSKGIEPKHRKHLFEANYHSDKPSYGVGLAAVQTIVEAHQGTVHYDALERGARFVIEIPMTSA</sequence>
<evidence type="ECO:0000256" key="4">
    <source>
        <dbReference type="ARBA" id="ARBA00022553"/>
    </source>
</evidence>
<dbReference type="Pfam" id="PF02518">
    <property type="entry name" value="HATPase_c"/>
    <property type="match status" value="1"/>
</dbReference>
<dbReference type="InterPro" id="IPR003594">
    <property type="entry name" value="HATPase_dom"/>
</dbReference>
<dbReference type="PANTHER" id="PTHR45436">
    <property type="entry name" value="SENSOR HISTIDINE KINASE YKOH"/>
    <property type="match status" value="1"/>
</dbReference>
<organism evidence="13 14">
    <name type="scientific">Idiomarina tyrosinivorans</name>
    <dbReference type="NCBI Taxonomy" id="1445662"/>
    <lineage>
        <taxon>Bacteria</taxon>
        <taxon>Pseudomonadati</taxon>
        <taxon>Pseudomonadota</taxon>
        <taxon>Gammaproteobacteria</taxon>
        <taxon>Alteromonadales</taxon>
        <taxon>Idiomarinaceae</taxon>
        <taxon>Idiomarina</taxon>
    </lineage>
</organism>
<feature type="coiled-coil region" evidence="10">
    <location>
        <begin position="239"/>
        <end position="269"/>
    </location>
</feature>
<keyword evidence="4" id="KW-0597">Phosphoprotein</keyword>
<name>A0A432ZSB9_9GAMM</name>
<evidence type="ECO:0000259" key="12">
    <source>
        <dbReference type="PROSITE" id="PS50109"/>
    </source>
</evidence>
<evidence type="ECO:0000256" key="5">
    <source>
        <dbReference type="ARBA" id="ARBA00022679"/>
    </source>
</evidence>
<keyword evidence="7" id="KW-0418">Kinase</keyword>
<feature type="transmembrane region" description="Helical" evidence="11">
    <location>
        <begin position="12"/>
        <end position="31"/>
    </location>
</feature>
<protein>
    <recommendedName>
        <fullName evidence="3">histidine kinase</fullName>
        <ecNumber evidence="3">2.7.13.3</ecNumber>
    </recommendedName>
</protein>
<dbReference type="InterPro" id="IPR005467">
    <property type="entry name" value="His_kinase_dom"/>
</dbReference>
<evidence type="ECO:0000256" key="1">
    <source>
        <dbReference type="ARBA" id="ARBA00000085"/>
    </source>
</evidence>
<evidence type="ECO:0000256" key="3">
    <source>
        <dbReference type="ARBA" id="ARBA00012438"/>
    </source>
</evidence>
<keyword evidence="8 11" id="KW-1133">Transmembrane helix</keyword>
<comment type="caution">
    <text evidence="13">The sequence shown here is derived from an EMBL/GenBank/DDBJ whole genome shotgun (WGS) entry which is preliminary data.</text>
</comment>
<reference evidence="13 14" key="1">
    <citation type="journal article" date="2011" name="Front. Microbiol.">
        <title>Genomic signatures of strain selection and enhancement in Bacillus atrophaeus var. globigii, a historical biowarfare simulant.</title>
        <authorList>
            <person name="Gibbons H.S."/>
            <person name="Broomall S.M."/>
            <person name="McNew L.A."/>
            <person name="Daligault H."/>
            <person name="Chapman C."/>
            <person name="Bruce D."/>
            <person name="Karavis M."/>
            <person name="Krepps M."/>
            <person name="McGregor P.A."/>
            <person name="Hong C."/>
            <person name="Park K.H."/>
            <person name="Akmal A."/>
            <person name="Feldman A."/>
            <person name="Lin J.S."/>
            <person name="Chang W.E."/>
            <person name="Higgs B.W."/>
            <person name="Demirev P."/>
            <person name="Lindquist J."/>
            <person name="Liem A."/>
            <person name="Fochler E."/>
            <person name="Read T.D."/>
            <person name="Tapia R."/>
            <person name="Johnson S."/>
            <person name="Bishop-Lilly K.A."/>
            <person name="Detter C."/>
            <person name="Han C."/>
            <person name="Sozhamannan S."/>
            <person name="Rosenzweig C.N."/>
            <person name="Skowronski E.W."/>
        </authorList>
    </citation>
    <scope>NUCLEOTIDE SEQUENCE [LARGE SCALE GENOMIC DNA]</scope>
    <source>
        <strain evidence="13 14">CC-PW-9</strain>
    </source>
</reference>
<proteinExistence type="predicted"/>
<accession>A0A432ZSB9</accession>
<evidence type="ECO:0000256" key="2">
    <source>
        <dbReference type="ARBA" id="ARBA00004370"/>
    </source>
</evidence>
<evidence type="ECO:0000256" key="8">
    <source>
        <dbReference type="ARBA" id="ARBA00022989"/>
    </source>
</evidence>
<dbReference type="GO" id="GO:0004673">
    <property type="term" value="F:protein histidine kinase activity"/>
    <property type="evidence" value="ECO:0007669"/>
    <property type="project" value="UniProtKB-EC"/>
</dbReference>
<feature type="transmembrane region" description="Helical" evidence="11">
    <location>
        <begin position="178"/>
        <end position="199"/>
    </location>
</feature>
<dbReference type="Proteomes" id="UP000287996">
    <property type="component" value="Unassembled WGS sequence"/>
</dbReference>
<dbReference type="Gene3D" id="3.30.565.10">
    <property type="entry name" value="Histidine kinase-like ATPase, C-terminal domain"/>
    <property type="match status" value="1"/>
</dbReference>
<evidence type="ECO:0000256" key="9">
    <source>
        <dbReference type="ARBA" id="ARBA00023136"/>
    </source>
</evidence>
<dbReference type="InterPro" id="IPR050428">
    <property type="entry name" value="TCS_sensor_his_kinase"/>
</dbReference>
<dbReference type="GO" id="GO:0016020">
    <property type="term" value="C:membrane"/>
    <property type="evidence" value="ECO:0007669"/>
    <property type="project" value="UniProtKB-SubCell"/>
</dbReference>
<keyword evidence="6 11" id="KW-0812">Transmembrane</keyword>
<dbReference type="PROSITE" id="PS50109">
    <property type="entry name" value="HIS_KIN"/>
    <property type="match status" value="1"/>
</dbReference>
<dbReference type="PANTHER" id="PTHR45436:SF5">
    <property type="entry name" value="SENSOR HISTIDINE KINASE TRCS"/>
    <property type="match status" value="1"/>
</dbReference>
<dbReference type="EC" id="2.7.13.3" evidence="3"/>
<dbReference type="SMART" id="SM00387">
    <property type="entry name" value="HATPase_c"/>
    <property type="match status" value="1"/>
</dbReference>
<comment type="subcellular location">
    <subcellularLocation>
        <location evidence="2">Membrane</location>
    </subcellularLocation>
</comment>
<dbReference type="SUPFAM" id="SSF55874">
    <property type="entry name" value="ATPase domain of HSP90 chaperone/DNA topoisomerase II/histidine kinase"/>
    <property type="match status" value="1"/>
</dbReference>
<evidence type="ECO:0000256" key="10">
    <source>
        <dbReference type="SAM" id="Coils"/>
    </source>
</evidence>
<evidence type="ECO:0000313" key="14">
    <source>
        <dbReference type="Proteomes" id="UP000287996"/>
    </source>
</evidence>
<dbReference type="PRINTS" id="PR00344">
    <property type="entry name" value="BCTRLSENSOR"/>
</dbReference>
<feature type="domain" description="Histidine kinase" evidence="12">
    <location>
        <begin position="278"/>
        <end position="481"/>
    </location>
</feature>
<keyword evidence="9 11" id="KW-0472">Membrane</keyword>
<evidence type="ECO:0000256" key="6">
    <source>
        <dbReference type="ARBA" id="ARBA00022692"/>
    </source>
</evidence>
<dbReference type="OrthoDB" id="9815750at2"/>
<comment type="catalytic activity">
    <reaction evidence="1">
        <text>ATP + protein L-histidine = ADP + protein N-phospho-L-histidine.</text>
        <dbReference type="EC" id="2.7.13.3"/>
    </reaction>
</comment>
<dbReference type="EMBL" id="PIQH01000003">
    <property type="protein sequence ID" value="RUO80728.1"/>
    <property type="molecule type" value="Genomic_DNA"/>
</dbReference>
<gene>
    <name evidence="13" type="ORF">CWI84_03850</name>
</gene>
<keyword evidence="14" id="KW-1185">Reference proteome</keyword>
<keyword evidence="5" id="KW-0808">Transferase</keyword>
<dbReference type="InterPro" id="IPR004358">
    <property type="entry name" value="Sig_transdc_His_kin-like_C"/>
</dbReference>
<evidence type="ECO:0000256" key="11">
    <source>
        <dbReference type="SAM" id="Phobius"/>
    </source>
</evidence>